<proteinExistence type="predicted"/>
<keyword evidence="1" id="KW-1133">Transmembrane helix</keyword>
<comment type="caution">
    <text evidence="2">The sequence shown here is derived from an EMBL/GenBank/DDBJ whole genome shotgun (WGS) entry which is preliminary data.</text>
</comment>
<feature type="transmembrane region" description="Helical" evidence="1">
    <location>
        <begin position="81"/>
        <end position="99"/>
    </location>
</feature>
<feature type="transmembrane region" description="Helical" evidence="1">
    <location>
        <begin position="42"/>
        <end position="61"/>
    </location>
</feature>
<evidence type="ECO:0000313" key="3">
    <source>
        <dbReference type="Proteomes" id="UP000562929"/>
    </source>
</evidence>
<dbReference type="AlphaFoldDB" id="A0A8H4Q6Y7"/>
<accession>A0A8H4Q6Y7</accession>
<evidence type="ECO:0000313" key="2">
    <source>
        <dbReference type="EMBL" id="KAF4587876.1"/>
    </source>
</evidence>
<name>A0A8H4Q6Y7_9HYPO</name>
<keyword evidence="1" id="KW-0812">Transmembrane</keyword>
<organism evidence="2 3">
    <name type="scientific">Ophiocordyceps camponoti-floridani</name>
    <dbReference type="NCBI Taxonomy" id="2030778"/>
    <lineage>
        <taxon>Eukaryota</taxon>
        <taxon>Fungi</taxon>
        <taxon>Dikarya</taxon>
        <taxon>Ascomycota</taxon>
        <taxon>Pezizomycotina</taxon>
        <taxon>Sordariomycetes</taxon>
        <taxon>Hypocreomycetidae</taxon>
        <taxon>Hypocreales</taxon>
        <taxon>Ophiocordycipitaceae</taxon>
        <taxon>Ophiocordyceps</taxon>
    </lineage>
</organism>
<feature type="transmembrane region" description="Helical" evidence="1">
    <location>
        <begin position="209"/>
        <end position="232"/>
    </location>
</feature>
<dbReference type="OrthoDB" id="5293596at2759"/>
<feature type="transmembrane region" description="Helical" evidence="1">
    <location>
        <begin position="244"/>
        <end position="265"/>
    </location>
</feature>
<dbReference type="Proteomes" id="UP000562929">
    <property type="component" value="Unassembled WGS sequence"/>
</dbReference>
<reference evidence="2 3" key="1">
    <citation type="journal article" date="2020" name="G3 (Bethesda)">
        <title>Genetic Underpinnings of Host Manipulation by Ophiocordyceps as Revealed by Comparative Transcriptomics.</title>
        <authorList>
            <person name="Will I."/>
            <person name="Das B."/>
            <person name="Trinh T."/>
            <person name="Brachmann A."/>
            <person name="Ohm R.A."/>
            <person name="de Bekker C."/>
        </authorList>
    </citation>
    <scope>NUCLEOTIDE SEQUENCE [LARGE SCALE GENOMIC DNA]</scope>
    <source>
        <strain evidence="2 3">EC05</strain>
    </source>
</reference>
<keyword evidence="3" id="KW-1185">Reference proteome</keyword>
<keyword evidence="1" id="KW-0472">Membrane</keyword>
<sequence length="328" mass="36306">MSSTPLLAASGSLPGLNVLQDHPAFLRVSHSPWGCIPQNALVLLRGAMLTYLAATAAMIGHYKLTEESEDSQWRHFFDFPLISYGLVTLYHVMTFSWTYTHLYYPDADGVEGGIESWVVGAMSLPRNMGSLRKQFYFTLFSATTAVFSFMNTAIYWFVTRQHEEGGGEFVALPVDSSNELSTLARVASQHAPVRVMDGPFSDIFGEGWYAAYCLVSLYGVTSGLMILETLFLNSTKRPIALGSHFLGVMFLSGLYLAWAAVGQSLTEVYPFFWMDEEEVGSKEAVTAYCIAFVFLSPIMYTLLLGFVGIREGLTRTLSDRGGGVREEL</sequence>
<protein>
    <submittedName>
        <fullName evidence="2">Uncharacterized protein</fullName>
    </submittedName>
</protein>
<feature type="transmembrane region" description="Helical" evidence="1">
    <location>
        <begin position="285"/>
        <end position="309"/>
    </location>
</feature>
<feature type="transmembrane region" description="Helical" evidence="1">
    <location>
        <begin position="135"/>
        <end position="158"/>
    </location>
</feature>
<evidence type="ECO:0000256" key="1">
    <source>
        <dbReference type="SAM" id="Phobius"/>
    </source>
</evidence>
<dbReference type="EMBL" id="JAACLJ010000004">
    <property type="protein sequence ID" value="KAF4587876.1"/>
    <property type="molecule type" value="Genomic_DNA"/>
</dbReference>
<gene>
    <name evidence="2" type="ORF">GQ602_004569</name>
</gene>